<reference evidence="3 4" key="1">
    <citation type="submission" date="2013-05" db="EMBL/GenBank/DDBJ databases">
        <title>Genome assembly of Chondromyces apiculatus DSM 436.</title>
        <authorList>
            <person name="Sharma G."/>
            <person name="Khatri I."/>
            <person name="Kaur C."/>
            <person name="Mayilraj S."/>
            <person name="Subramanian S."/>
        </authorList>
    </citation>
    <scope>NUCLEOTIDE SEQUENCE [LARGE SCALE GENOMIC DNA]</scope>
    <source>
        <strain evidence="3 4">DSM 436</strain>
    </source>
</reference>
<dbReference type="InterPro" id="IPR018376">
    <property type="entry name" value="Enoyl-CoA_hyd/isom_CS"/>
</dbReference>
<dbReference type="InterPro" id="IPR001753">
    <property type="entry name" value="Enoyl-CoA_hydra/iso"/>
</dbReference>
<dbReference type="SUPFAM" id="SSF52096">
    <property type="entry name" value="ClpP/crotonase"/>
    <property type="match status" value="1"/>
</dbReference>
<protein>
    <submittedName>
        <fullName evidence="3">Enoyl-CoA hydratase</fullName>
    </submittedName>
</protein>
<organism evidence="3 4">
    <name type="scientific">Chondromyces apiculatus DSM 436</name>
    <dbReference type="NCBI Taxonomy" id="1192034"/>
    <lineage>
        <taxon>Bacteria</taxon>
        <taxon>Pseudomonadati</taxon>
        <taxon>Myxococcota</taxon>
        <taxon>Polyangia</taxon>
        <taxon>Polyangiales</taxon>
        <taxon>Polyangiaceae</taxon>
        <taxon>Chondromyces</taxon>
    </lineage>
</organism>
<name>A0A017T5E1_9BACT</name>
<dbReference type="AlphaFoldDB" id="A0A017T5E1"/>
<evidence type="ECO:0000256" key="1">
    <source>
        <dbReference type="ARBA" id="ARBA00005254"/>
    </source>
</evidence>
<dbReference type="CDD" id="cd06558">
    <property type="entry name" value="crotonase-like"/>
    <property type="match status" value="1"/>
</dbReference>
<dbReference type="InterPro" id="IPR029045">
    <property type="entry name" value="ClpP/crotonase-like_dom_sf"/>
</dbReference>
<dbReference type="Proteomes" id="UP000019678">
    <property type="component" value="Unassembled WGS sequence"/>
</dbReference>
<dbReference type="EMBL" id="ASRX01000037">
    <property type="protein sequence ID" value="EYF04217.1"/>
    <property type="molecule type" value="Genomic_DNA"/>
</dbReference>
<dbReference type="PANTHER" id="PTHR11941">
    <property type="entry name" value="ENOYL-COA HYDRATASE-RELATED"/>
    <property type="match status" value="1"/>
</dbReference>
<dbReference type="PANTHER" id="PTHR11941:SF54">
    <property type="entry name" value="ENOYL-COA HYDRATASE, MITOCHONDRIAL"/>
    <property type="match status" value="1"/>
</dbReference>
<dbReference type="eggNOG" id="COG1024">
    <property type="taxonomic scope" value="Bacteria"/>
</dbReference>
<dbReference type="PROSITE" id="PS00166">
    <property type="entry name" value="ENOYL_COA_HYDRATASE"/>
    <property type="match status" value="1"/>
</dbReference>
<dbReference type="Gene3D" id="3.90.226.10">
    <property type="entry name" value="2-enoyl-CoA Hydratase, Chain A, domain 1"/>
    <property type="match status" value="1"/>
</dbReference>
<sequence length="251" mass="27036">MTLQVEAAGDALILTLHRPDRRHAIDRALARQLGEAIRAASAEPRVRGVVLTASGDDVFVAGGDIREIDQLTRDGSSGAEILGMFEDLAIIEQGDLPVVAAVQGDVFGGGCELLLLCDFVFFEEHASLAFRHAMMGLSPAWGGIARLCERVGSLEATRLLLTACRIDAAEALRIGFVNEVVPRGGARDRAIALVRQLSGIPRTSVSALKHALRGVREAMRGSSPELERAVFAQRWGGPDHRQALDAFLRRK</sequence>
<dbReference type="STRING" id="1192034.CAP_4694"/>
<keyword evidence="4" id="KW-1185">Reference proteome</keyword>
<accession>A0A017T5E1</accession>
<proteinExistence type="inferred from homology"/>
<dbReference type="GO" id="GO:0006635">
    <property type="term" value="P:fatty acid beta-oxidation"/>
    <property type="evidence" value="ECO:0007669"/>
    <property type="project" value="TreeGrafter"/>
</dbReference>
<evidence type="ECO:0000313" key="3">
    <source>
        <dbReference type="EMBL" id="EYF04217.1"/>
    </source>
</evidence>
<dbReference type="RefSeq" id="WP_044244546.1">
    <property type="nucleotide sequence ID" value="NZ_ASRX01000037.1"/>
</dbReference>
<comment type="caution">
    <text evidence="3">The sequence shown here is derived from an EMBL/GenBank/DDBJ whole genome shotgun (WGS) entry which is preliminary data.</text>
</comment>
<dbReference type="GO" id="GO:0003824">
    <property type="term" value="F:catalytic activity"/>
    <property type="evidence" value="ECO:0007669"/>
    <property type="project" value="InterPro"/>
</dbReference>
<evidence type="ECO:0000313" key="4">
    <source>
        <dbReference type="Proteomes" id="UP000019678"/>
    </source>
</evidence>
<dbReference type="Pfam" id="PF00378">
    <property type="entry name" value="ECH_1"/>
    <property type="match status" value="1"/>
</dbReference>
<evidence type="ECO:0000256" key="2">
    <source>
        <dbReference type="RuleBase" id="RU003707"/>
    </source>
</evidence>
<comment type="similarity">
    <text evidence="1 2">Belongs to the enoyl-CoA hydratase/isomerase family.</text>
</comment>
<gene>
    <name evidence="3" type="ORF">CAP_4694</name>
</gene>
<dbReference type="OrthoDB" id="3474517at2"/>